<dbReference type="Pfam" id="PF14551">
    <property type="entry name" value="MCM_N"/>
    <property type="match status" value="1"/>
</dbReference>
<feature type="domain" description="MCM N-terminal" evidence="2">
    <location>
        <begin position="52"/>
        <end position="103"/>
    </location>
</feature>
<feature type="non-terminal residue" evidence="3">
    <location>
        <position position="105"/>
    </location>
</feature>
<evidence type="ECO:0000313" key="4">
    <source>
        <dbReference type="Proteomes" id="UP001189429"/>
    </source>
</evidence>
<evidence type="ECO:0000259" key="2">
    <source>
        <dbReference type="Pfam" id="PF14551"/>
    </source>
</evidence>
<reference evidence="3" key="1">
    <citation type="submission" date="2023-10" db="EMBL/GenBank/DDBJ databases">
        <authorList>
            <person name="Chen Y."/>
            <person name="Shah S."/>
            <person name="Dougan E. K."/>
            <person name="Thang M."/>
            <person name="Chan C."/>
        </authorList>
    </citation>
    <scope>NUCLEOTIDE SEQUENCE [LARGE SCALE GENOMIC DNA]</scope>
</reference>
<organism evidence="3 4">
    <name type="scientific">Prorocentrum cordatum</name>
    <dbReference type="NCBI Taxonomy" id="2364126"/>
    <lineage>
        <taxon>Eukaryota</taxon>
        <taxon>Sar</taxon>
        <taxon>Alveolata</taxon>
        <taxon>Dinophyceae</taxon>
        <taxon>Prorocentrales</taxon>
        <taxon>Prorocentraceae</taxon>
        <taxon>Prorocentrum</taxon>
    </lineage>
</organism>
<evidence type="ECO:0000313" key="3">
    <source>
        <dbReference type="EMBL" id="CAK0795205.1"/>
    </source>
</evidence>
<dbReference type="Proteomes" id="UP001189429">
    <property type="component" value="Unassembled WGS sequence"/>
</dbReference>
<proteinExistence type="predicted"/>
<name>A0ABN9PQ16_9DINO</name>
<accession>A0ABN9PQ16</accession>
<gene>
    <name evidence="3" type="ORF">PCOR1329_LOCUS4933</name>
</gene>
<keyword evidence="4" id="KW-1185">Reference proteome</keyword>
<comment type="caution">
    <text evidence="3">The sequence shown here is derived from an EMBL/GenBank/DDBJ whole genome shotgun (WGS) entry which is preliminary data.</text>
</comment>
<evidence type="ECO:0000256" key="1">
    <source>
        <dbReference type="SAM" id="MobiDB-lite"/>
    </source>
</evidence>
<dbReference type="Gene3D" id="3.30.1640.10">
    <property type="entry name" value="mini-chromosome maintenance (MCM) complex, chain A, domain 1"/>
    <property type="match status" value="1"/>
</dbReference>
<protein>
    <recommendedName>
        <fullName evidence="2">MCM N-terminal domain-containing protein</fullName>
    </recommendedName>
</protein>
<feature type="non-terminal residue" evidence="3">
    <location>
        <position position="1"/>
    </location>
</feature>
<dbReference type="EMBL" id="CAUYUJ010001286">
    <property type="protein sequence ID" value="CAK0795205.1"/>
    <property type="molecule type" value="Genomic_DNA"/>
</dbReference>
<dbReference type="InterPro" id="IPR027925">
    <property type="entry name" value="MCM_N"/>
</dbReference>
<sequence>AAVAQAPRVVSSRFPRPPRPTPCRHQRQTPVGSGRPGAMDPVLKSQLITSVQRYFLEFLEHFELTADDRGLRAGEKYYMEQAKLMIREKKNTLYVNVAHLAEVAQ</sequence>
<feature type="region of interest" description="Disordered" evidence="1">
    <location>
        <begin position="1"/>
        <end position="39"/>
    </location>
</feature>